<dbReference type="Proteomes" id="UP000182658">
    <property type="component" value="Unassembled WGS sequence"/>
</dbReference>
<accession>A0A1J7J133</accession>
<evidence type="ECO:0000256" key="1">
    <source>
        <dbReference type="SAM" id="MobiDB-lite"/>
    </source>
</evidence>
<reference evidence="2 3" key="1">
    <citation type="submission" date="2016-10" db="EMBL/GenBank/DDBJ databases">
        <title>Draft genome sequence of Coniochaeta ligniaria NRRL30616, a lignocellulolytic fungus for bioabatement of inhibitors in plant biomass hydrolysates.</title>
        <authorList>
            <consortium name="DOE Joint Genome Institute"/>
            <person name="Jimenez D.J."/>
            <person name="Hector R.E."/>
            <person name="Riley R."/>
            <person name="Sun H."/>
            <person name="Grigoriev I.V."/>
            <person name="Van Elsas J.D."/>
            <person name="Nichols N.N."/>
        </authorList>
    </citation>
    <scope>NUCLEOTIDE SEQUENCE [LARGE SCALE GENOMIC DNA]</scope>
    <source>
        <strain evidence="2 3">NRRL 30616</strain>
    </source>
</reference>
<feature type="region of interest" description="Disordered" evidence="1">
    <location>
        <begin position="18"/>
        <end position="39"/>
    </location>
</feature>
<dbReference type="AlphaFoldDB" id="A0A1J7J133"/>
<organism evidence="2 3">
    <name type="scientific">Coniochaeta ligniaria NRRL 30616</name>
    <dbReference type="NCBI Taxonomy" id="1408157"/>
    <lineage>
        <taxon>Eukaryota</taxon>
        <taxon>Fungi</taxon>
        <taxon>Dikarya</taxon>
        <taxon>Ascomycota</taxon>
        <taxon>Pezizomycotina</taxon>
        <taxon>Sordariomycetes</taxon>
        <taxon>Sordariomycetidae</taxon>
        <taxon>Coniochaetales</taxon>
        <taxon>Coniochaetaceae</taxon>
        <taxon>Coniochaeta</taxon>
    </lineage>
</organism>
<dbReference type="EMBL" id="KV875094">
    <property type="protein sequence ID" value="OIW33478.1"/>
    <property type="molecule type" value="Genomic_DNA"/>
</dbReference>
<proteinExistence type="predicted"/>
<protein>
    <submittedName>
        <fullName evidence="2">Uncharacterized protein</fullName>
    </submittedName>
</protein>
<evidence type="ECO:0000313" key="3">
    <source>
        <dbReference type="Proteomes" id="UP000182658"/>
    </source>
</evidence>
<evidence type="ECO:0000313" key="2">
    <source>
        <dbReference type="EMBL" id="OIW33478.1"/>
    </source>
</evidence>
<gene>
    <name evidence="2" type="ORF">CONLIGDRAFT_179767</name>
</gene>
<keyword evidence="3" id="KW-1185">Reference proteome</keyword>
<name>A0A1J7J133_9PEZI</name>
<sequence length="115" mass="12755">MCERMSAWIQHLKLSGGTGSKALSGTRGRTASKEQNSRRRLQTLRAASCPILYPVLIRCTPLLPPITTRYDRRRRHIKRGKELSSRGSPTLLVIVSAAITYRAAKDDTLAAGLHD</sequence>
<dbReference type="InParanoid" id="A0A1J7J133"/>